<dbReference type="InterPro" id="IPR016040">
    <property type="entry name" value="NAD(P)-bd_dom"/>
</dbReference>
<dbReference type="SUPFAM" id="SSF51735">
    <property type="entry name" value="NAD(P)-binding Rossmann-fold domains"/>
    <property type="match status" value="1"/>
</dbReference>
<dbReference type="InterPro" id="IPR036291">
    <property type="entry name" value="NAD(P)-bd_dom_sf"/>
</dbReference>
<comment type="caution">
    <text evidence="10">The sequence shown here is derived from an EMBL/GenBank/DDBJ whole genome shotgun (WGS) entry which is preliminary data.</text>
</comment>
<dbReference type="PRINTS" id="PR01713">
    <property type="entry name" value="NUCEPIMERASE"/>
</dbReference>
<proteinExistence type="inferred from homology"/>
<evidence type="ECO:0000256" key="3">
    <source>
        <dbReference type="ARBA" id="ARBA00007637"/>
    </source>
</evidence>
<dbReference type="EMBL" id="JARQAG010000018">
    <property type="protein sequence ID" value="MDT2732481.1"/>
    <property type="molecule type" value="Genomic_DNA"/>
</dbReference>
<comment type="pathway">
    <text evidence="8">Carbohydrate metabolism; galactose metabolism.</text>
</comment>
<dbReference type="CDD" id="cd05247">
    <property type="entry name" value="UDP_G4E_1_SDR_e"/>
    <property type="match status" value="1"/>
</dbReference>
<dbReference type="NCBIfam" id="NF007956">
    <property type="entry name" value="PRK10675.1"/>
    <property type="match status" value="1"/>
</dbReference>
<evidence type="ECO:0000256" key="4">
    <source>
        <dbReference type="ARBA" id="ARBA00013189"/>
    </source>
</evidence>
<comment type="catalytic activity">
    <reaction evidence="1 8">
        <text>UDP-alpha-D-glucose = UDP-alpha-D-galactose</text>
        <dbReference type="Rhea" id="RHEA:22168"/>
        <dbReference type="ChEBI" id="CHEBI:58885"/>
        <dbReference type="ChEBI" id="CHEBI:66914"/>
        <dbReference type="EC" id="5.1.3.2"/>
    </reaction>
</comment>
<evidence type="ECO:0000313" key="11">
    <source>
        <dbReference type="Proteomes" id="UP001180515"/>
    </source>
</evidence>
<sequence length="336" mass="37259">MKKILVTGGTGYIGSHTCIELIDAGFEIIIADNFSNSNPLVLKQIKKITGKTVKVYNSDIRDYQSLAEIFKNENIDSVIHFAGLKSVGESNEVPIKYYNNNISGTINLLKVMDEYNCKSLIFSSSATVYGETSGKAIKESSHLSVTNPYGKTKLLIEEILGDLAAADRTWKIIILRYFNPIGANRTGEIGENPNGIPNNLLPYITQVAVGKLDYVRVFGNDYLTEDGTGVRDYIHVVDLAKGHLAALNKLQNINNVEIYNLGTGVGYSVLEVLTTMEKVVGKKIPYKILARRKGDIASCYANPSKANRDLGWKAELNLEDMCKDSWNWQKKYPNGF</sequence>
<evidence type="ECO:0000256" key="2">
    <source>
        <dbReference type="ARBA" id="ARBA00001911"/>
    </source>
</evidence>
<dbReference type="Gene3D" id="3.90.25.10">
    <property type="entry name" value="UDP-galactose 4-epimerase, domain 1"/>
    <property type="match status" value="1"/>
</dbReference>
<keyword evidence="8" id="KW-0119">Carbohydrate metabolism</keyword>
<evidence type="ECO:0000256" key="7">
    <source>
        <dbReference type="ARBA" id="ARBA00023235"/>
    </source>
</evidence>
<comment type="similarity">
    <text evidence="3 8">Belongs to the NAD(P)-dependent epimerase/dehydratase family.</text>
</comment>
<accession>A0AAE4KV52</accession>
<dbReference type="GO" id="GO:0005829">
    <property type="term" value="C:cytosol"/>
    <property type="evidence" value="ECO:0007669"/>
    <property type="project" value="TreeGrafter"/>
</dbReference>
<dbReference type="RefSeq" id="WP_311982282.1">
    <property type="nucleotide sequence ID" value="NZ_JARQAG010000018.1"/>
</dbReference>
<dbReference type="PANTHER" id="PTHR43725:SF47">
    <property type="entry name" value="UDP-GLUCOSE 4-EPIMERASE"/>
    <property type="match status" value="1"/>
</dbReference>
<organism evidence="10 11">
    <name type="scientific">Streptococcus parauberis</name>
    <dbReference type="NCBI Taxonomy" id="1348"/>
    <lineage>
        <taxon>Bacteria</taxon>
        <taxon>Bacillati</taxon>
        <taxon>Bacillota</taxon>
        <taxon>Bacilli</taxon>
        <taxon>Lactobacillales</taxon>
        <taxon>Streptococcaceae</taxon>
        <taxon>Streptococcus</taxon>
    </lineage>
</organism>
<dbReference type="Pfam" id="PF16363">
    <property type="entry name" value="GDP_Man_Dehyd"/>
    <property type="match status" value="1"/>
</dbReference>
<evidence type="ECO:0000256" key="6">
    <source>
        <dbReference type="ARBA" id="ARBA00023027"/>
    </source>
</evidence>
<dbReference type="Gene3D" id="3.40.50.720">
    <property type="entry name" value="NAD(P)-binding Rossmann-like Domain"/>
    <property type="match status" value="1"/>
</dbReference>
<evidence type="ECO:0000256" key="5">
    <source>
        <dbReference type="ARBA" id="ARBA00018569"/>
    </source>
</evidence>
<evidence type="ECO:0000256" key="8">
    <source>
        <dbReference type="RuleBase" id="RU366046"/>
    </source>
</evidence>
<name>A0AAE4KV52_9STRE</name>
<comment type="cofactor">
    <cofactor evidence="2 8">
        <name>NAD(+)</name>
        <dbReference type="ChEBI" id="CHEBI:57540"/>
    </cofactor>
</comment>
<evidence type="ECO:0000259" key="9">
    <source>
        <dbReference type="Pfam" id="PF16363"/>
    </source>
</evidence>
<evidence type="ECO:0000313" key="10">
    <source>
        <dbReference type="EMBL" id="MDT2732481.1"/>
    </source>
</evidence>
<dbReference type="GO" id="GO:0006012">
    <property type="term" value="P:galactose metabolic process"/>
    <property type="evidence" value="ECO:0007669"/>
    <property type="project" value="InterPro"/>
</dbReference>
<evidence type="ECO:0000256" key="1">
    <source>
        <dbReference type="ARBA" id="ARBA00000083"/>
    </source>
</evidence>
<dbReference type="InterPro" id="IPR005886">
    <property type="entry name" value="UDP_G4E"/>
</dbReference>
<dbReference type="GO" id="GO:0003978">
    <property type="term" value="F:UDP-glucose 4-epimerase activity"/>
    <property type="evidence" value="ECO:0007669"/>
    <property type="project" value="UniProtKB-UniRule"/>
</dbReference>
<keyword evidence="6 8" id="KW-0520">NAD</keyword>
<gene>
    <name evidence="10" type="primary">galE</name>
    <name evidence="10" type="ORF">P7G31_09625</name>
</gene>
<dbReference type="Proteomes" id="UP001180515">
    <property type="component" value="Unassembled WGS sequence"/>
</dbReference>
<reference evidence="10" key="1">
    <citation type="submission" date="2023-03" db="EMBL/GenBank/DDBJ databases">
        <authorList>
            <person name="Shen W."/>
            <person name="Cai J."/>
        </authorList>
    </citation>
    <scope>NUCLEOTIDE SEQUENCE</scope>
    <source>
        <strain evidence="10">P82-2</strain>
    </source>
</reference>
<keyword evidence="7 8" id="KW-0413">Isomerase</keyword>
<dbReference type="PANTHER" id="PTHR43725">
    <property type="entry name" value="UDP-GLUCOSE 4-EPIMERASE"/>
    <property type="match status" value="1"/>
</dbReference>
<protein>
    <recommendedName>
        <fullName evidence="5 8">UDP-glucose 4-epimerase</fullName>
        <ecNumber evidence="4 8">5.1.3.2</ecNumber>
    </recommendedName>
</protein>
<dbReference type="NCBIfam" id="TIGR01179">
    <property type="entry name" value="galE"/>
    <property type="match status" value="1"/>
</dbReference>
<feature type="domain" description="NAD(P)-binding" evidence="9">
    <location>
        <begin position="5"/>
        <end position="324"/>
    </location>
</feature>
<dbReference type="AlphaFoldDB" id="A0AAE4KV52"/>
<dbReference type="EC" id="5.1.3.2" evidence="4 8"/>
<comment type="subunit">
    <text evidence="8">Homodimer.</text>
</comment>